<dbReference type="InterPro" id="IPR000073">
    <property type="entry name" value="AB_hydrolase_1"/>
</dbReference>
<dbReference type="SUPFAM" id="SSF53474">
    <property type="entry name" value="alpha/beta-Hydrolases"/>
    <property type="match status" value="1"/>
</dbReference>
<dbReference type="PRINTS" id="PR00111">
    <property type="entry name" value="ABHYDROLASE"/>
</dbReference>
<dbReference type="InterPro" id="IPR029058">
    <property type="entry name" value="AB_hydrolase_fold"/>
</dbReference>
<dbReference type="PANTHER" id="PTHR43798:SF33">
    <property type="entry name" value="HYDROLASE, PUTATIVE (AFU_ORTHOLOGUE AFUA_2G14860)-RELATED"/>
    <property type="match status" value="1"/>
</dbReference>
<evidence type="ECO:0000313" key="3">
    <source>
        <dbReference type="EMBL" id="CAB4898410.1"/>
    </source>
</evidence>
<evidence type="ECO:0000259" key="1">
    <source>
        <dbReference type="Pfam" id="PF12697"/>
    </source>
</evidence>
<dbReference type="AlphaFoldDB" id="A0A6J6IDI9"/>
<dbReference type="InterPro" id="IPR050266">
    <property type="entry name" value="AB_hydrolase_sf"/>
</dbReference>
<dbReference type="Pfam" id="PF12697">
    <property type="entry name" value="Abhydrolase_6"/>
    <property type="match status" value="1"/>
</dbReference>
<sequence>MTNYELDRSVVVDGATVRYAVHGRGTRDLLLVHGAGAHQLWFYRMFDALRKDWRVITVDLTGHGFSDHRERYTVETWANELAEILRTECSEPALVAGHSMGSRVALALTANNPELVRELIMIDGNIRSPEEIATISDRKPLLSPKYYATKEDALARFRLVPGQPEPGMDVLLPIAEYSVVKRDQGWSWRHDWSTITEPYDEYINSRVPQITQPVTFVYGTQSPVSGKDKADYFAEIATTDVDVIAIEGGGHHLMLDRPDECLALFTGK</sequence>
<organism evidence="2">
    <name type="scientific">freshwater metagenome</name>
    <dbReference type="NCBI Taxonomy" id="449393"/>
    <lineage>
        <taxon>unclassified sequences</taxon>
        <taxon>metagenomes</taxon>
        <taxon>ecological metagenomes</taxon>
    </lineage>
</organism>
<reference evidence="2" key="1">
    <citation type="submission" date="2020-05" db="EMBL/GenBank/DDBJ databases">
        <authorList>
            <person name="Chiriac C."/>
            <person name="Salcher M."/>
            <person name="Ghai R."/>
            <person name="Kavagutti S V."/>
        </authorList>
    </citation>
    <scope>NUCLEOTIDE SEQUENCE</scope>
</reference>
<evidence type="ECO:0000313" key="2">
    <source>
        <dbReference type="EMBL" id="CAB4619168.1"/>
    </source>
</evidence>
<name>A0A6J6IDI9_9ZZZZ</name>
<dbReference type="PANTHER" id="PTHR43798">
    <property type="entry name" value="MONOACYLGLYCEROL LIPASE"/>
    <property type="match status" value="1"/>
</dbReference>
<dbReference type="EMBL" id="CAEZVB010000020">
    <property type="protein sequence ID" value="CAB4619168.1"/>
    <property type="molecule type" value="Genomic_DNA"/>
</dbReference>
<feature type="domain" description="AB hydrolase-1" evidence="1">
    <location>
        <begin position="29"/>
        <end position="263"/>
    </location>
</feature>
<protein>
    <submittedName>
        <fullName evidence="2">Unannotated protein</fullName>
    </submittedName>
</protein>
<dbReference type="Gene3D" id="3.40.50.1820">
    <property type="entry name" value="alpha/beta hydrolase"/>
    <property type="match status" value="1"/>
</dbReference>
<accession>A0A6J6IDI9</accession>
<dbReference type="EMBL" id="CAFBMO010000008">
    <property type="protein sequence ID" value="CAB4898410.1"/>
    <property type="molecule type" value="Genomic_DNA"/>
</dbReference>
<dbReference type="GO" id="GO:0016020">
    <property type="term" value="C:membrane"/>
    <property type="evidence" value="ECO:0007669"/>
    <property type="project" value="TreeGrafter"/>
</dbReference>
<proteinExistence type="predicted"/>
<gene>
    <name evidence="2" type="ORF">UFOPK1908_00622</name>
    <name evidence="3" type="ORF">UFOPK3576_00328</name>
</gene>